<dbReference type="SUPFAM" id="SSF53474">
    <property type="entry name" value="alpha/beta-Hydrolases"/>
    <property type="match status" value="1"/>
</dbReference>
<dbReference type="Proteomes" id="UP000469125">
    <property type="component" value="Unassembled WGS sequence"/>
</dbReference>
<evidence type="ECO:0000313" key="1">
    <source>
        <dbReference type="EMBL" id="MUK87355.1"/>
    </source>
</evidence>
<dbReference type="EMBL" id="WOCA01000002">
    <property type="protein sequence ID" value="MUK87355.1"/>
    <property type="molecule type" value="Genomic_DNA"/>
</dbReference>
<protein>
    <submittedName>
        <fullName evidence="1">Glycosyl transferase family 2</fullName>
    </submittedName>
</protein>
<keyword evidence="1" id="KW-0808">Transferase</keyword>
<organism evidence="1 2">
    <name type="scientific">Ornithinibacillus caprae</name>
    <dbReference type="NCBI Taxonomy" id="2678566"/>
    <lineage>
        <taxon>Bacteria</taxon>
        <taxon>Bacillati</taxon>
        <taxon>Bacillota</taxon>
        <taxon>Bacilli</taxon>
        <taxon>Bacillales</taxon>
        <taxon>Bacillaceae</taxon>
        <taxon>Ornithinibacillus</taxon>
    </lineage>
</organism>
<sequence length="277" mass="32448">MLNNYQRYTVDYNQLEGFSLPVDDSPLVLVVIKGQVKFEFLIRLNQESEKAIVFGSGAYDATSELEPPIFQRHKWMKHFDENLIYYNDPTLYLGQINLGWGFGCQERHYLKEIALILEVLLNKAKLKRENTLFYGSSAGGFMSLMLAGFIKETVALVNNPQTIVWNYYDRHVNAMFNRAHPNLSREEIIEIYSNRLNVLSFYENINYVPKIIYLQNLASERDLTHHLTPFILGLGQMHLEDFFDRIKVELYYDKDLGHSPLRLKESVDYIKKTIDKM</sequence>
<dbReference type="AlphaFoldDB" id="A0A6N8FD94"/>
<name>A0A6N8FD94_9BACI</name>
<comment type="caution">
    <text evidence="1">The sequence shown here is derived from an EMBL/GenBank/DDBJ whole genome shotgun (WGS) entry which is preliminary data.</text>
</comment>
<gene>
    <name evidence="1" type="ORF">GMD78_02930</name>
</gene>
<evidence type="ECO:0000313" key="2">
    <source>
        <dbReference type="Proteomes" id="UP000469125"/>
    </source>
</evidence>
<accession>A0A6N8FD94</accession>
<dbReference type="RefSeq" id="WP_155667000.1">
    <property type="nucleotide sequence ID" value="NZ_WOCA01000002.1"/>
</dbReference>
<keyword evidence="2" id="KW-1185">Reference proteome</keyword>
<dbReference type="GO" id="GO:0016740">
    <property type="term" value="F:transferase activity"/>
    <property type="evidence" value="ECO:0007669"/>
    <property type="project" value="UniProtKB-KW"/>
</dbReference>
<proteinExistence type="predicted"/>
<dbReference type="InterPro" id="IPR029058">
    <property type="entry name" value="AB_hydrolase_fold"/>
</dbReference>
<reference evidence="1 2" key="1">
    <citation type="submission" date="2019-11" db="EMBL/GenBank/DDBJ databases">
        <authorList>
            <person name="Li X."/>
        </authorList>
    </citation>
    <scope>NUCLEOTIDE SEQUENCE [LARGE SCALE GENOMIC DNA]</scope>
    <source>
        <strain evidence="1 2">L9</strain>
    </source>
</reference>